<name>A0ABW2TK39_9PSEU</name>
<dbReference type="Proteomes" id="UP001596512">
    <property type="component" value="Unassembled WGS sequence"/>
</dbReference>
<evidence type="ECO:0000256" key="1">
    <source>
        <dbReference type="SAM" id="Phobius"/>
    </source>
</evidence>
<keyword evidence="1" id="KW-0472">Membrane</keyword>
<protein>
    <submittedName>
        <fullName evidence="2">Uncharacterized protein</fullName>
    </submittedName>
</protein>
<feature type="transmembrane region" description="Helical" evidence="1">
    <location>
        <begin position="20"/>
        <end position="41"/>
    </location>
</feature>
<sequence length="134" mass="14341">MARSKQTIRARSSKQSPSKLTWPAALLTTFAVGFAAAFLIATQVNAPDATESRIAELKAAEAQRDIAQIGVLTELAQGTRDRLTPVLLSMADHVPLTGGPVTPPTAATIKTWRETLNAEEDRYVETPPRATAST</sequence>
<dbReference type="EMBL" id="JBHTEY010000004">
    <property type="protein sequence ID" value="MFC7614127.1"/>
    <property type="molecule type" value="Genomic_DNA"/>
</dbReference>
<gene>
    <name evidence="2" type="ORF">ACFQV2_11795</name>
</gene>
<organism evidence="2 3">
    <name type="scientific">Actinokineospora soli</name>
    <dbReference type="NCBI Taxonomy" id="1048753"/>
    <lineage>
        <taxon>Bacteria</taxon>
        <taxon>Bacillati</taxon>
        <taxon>Actinomycetota</taxon>
        <taxon>Actinomycetes</taxon>
        <taxon>Pseudonocardiales</taxon>
        <taxon>Pseudonocardiaceae</taxon>
        <taxon>Actinokineospora</taxon>
    </lineage>
</organism>
<keyword evidence="1" id="KW-0812">Transmembrane</keyword>
<proteinExistence type="predicted"/>
<reference evidence="3" key="1">
    <citation type="journal article" date="2019" name="Int. J. Syst. Evol. Microbiol.">
        <title>The Global Catalogue of Microorganisms (GCM) 10K type strain sequencing project: providing services to taxonomists for standard genome sequencing and annotation.</title>
        <authorList>
            <consortium name="The Broad Institute Genomics Platform"/>
            <consortium name="The Broad Institute Genome Sequencing Center for Infectious Disease"/>
            <person name="Wu L."/>
            <person name="Ma J."/>
        </authorList>
    </citation>
    <scope>NUCLEOTIDE SEQUENCE [LARGE SCALE GENOMIC DNA]</scope>
    <source>
        <strain evidence="3">JCM 17695</strain>
    </source>
</reference>
<evidence type="ECO:0000313" key="2">
    <source>
        <dbReference type="EMBL" id="MFC7614127.1"/>
    </source>
</evidence>
<keyword evidence="1" id="KW-1133">Transmembrane helix</keyword>
<keyword evidence="3" id="KW-1185">Reference proteome</keyword>
<accession>A0ABW2TK39</accession>
<evidence type="ECO:0000313" key="3">
    <source>
        <dbReference type="Proteomes" id="UP001596512"/>
    </source>
</evidence>
<comment type="caution">
    <text evidence="2">The sequence shown here is derived from an EMBL/GenBank/DDBJ whole genome shotgun (WGS) entry which is preliminary data.</text>
</comment>